<dbReference type="EMBL" id="GEEE01010184">
    <property type="protein sequence ID" value="JAP53041.1"/>
    <property type="molecule type" value="Transcribed_RNA"/>
</dbReference>
<dbReference type="AlphaFoldDB" id="A0A0X3PM81"/>
<sequence>MLCLRHWSPRAAHVPSASSPSPPFPRLRPSVGARGEVIHHVARWRQLWARAVIGSRRCAGACPNAHLLSAGLSLSACVRVDGQVCASAWPRKGNMMKAKHAGLCARRSRGGRDVHRMLHSMVVQGR</sequence>
<evidence type="ECO:0000313" key="1">
    <source>
        <dbReference type="EMBL" id="JAP53041.1"/>
    </source>
</evidence>
<accession>A0A0X3PM81</accession>
<reference evidence="1" key="1">
    <citation type="submission" date="2016-01" db="EMBL/GenBank/DDBJ databases">
        <title>Reference transcriptome for the parasite Schistocephalus solidus: insights into the molecular evolution of parasitism.</title>
        <authorList>
            <person name="Hebert F.O."/>
            <person name="Grambauer S."/>
            <person name="Barber I."/>
            <person name="Landry C.R."/>
            <person name="Aubin-Horth N."/>
        </authorList>
    </citation>
    <scope>NUCLEOTIDE SEQUENCE</scope>
</reference>
<proteinExistence type="predicted"/>
<gene>
    <name evidence="1" type="ORF">TR114555</name>
</gene>
<name>A0A0X3PM81_SCHSO</name>
<organism evidence="1">
    <name type="scientific">Schistocephalus solidus</name>
    <name type="common">Tapeworm</name>
    <dbReference type="NCBI Taxonomy" id="70667"/>
    <lineage>
        <taxon>Eukaryota</taxon>
        <taxon>Metazoa</taxon>
        <taxon>Spiralia</taxon>
        <taxon>Lophotrochozoa</taxon>
        <taxon>Platyhelminthes</taxon>
        <taxon>Cestoda</taxon>
        <taxon>Eucestoda</taxon>
        <taxon>Diphyllobothriidea</taxon>
        <taxon>Diphyllobothriidae</taxon>
        <taxon>Schistocephalus</taxon>
    </lineage>
</organism>
<protein>
    <submittedName>
        <fullName evidence="1">Uncharacterized protein</fullName>
    </submittedName>
</protein>